<keyword evidence="2" id="KW-0028">Amino-acid biosynthesis</keyword>
<dbReference type="SUPFAM" id="SSF53633">
    <property type="entry name" value="Carbamate kinase-like"/>
    <property type="match status" value="1"/>
</dbReference>
<dbReference type="NCBIfam" id="TIGR01027">
    <property type="entry name" value="proB"/>
    <property type="match status" value="1"/>
</dbReference>
<dbReference type="PANTHER" id="PTHR43654:SF1">
    <property type="entry name" value="ISOPENTENYL PHOSPHATE KINASE"/>
    <property type="match status" value="1"/>
</dbReference>
<organism evidence="9">
    <name type="scientific">freshwater metagenome</name>
    <dbReference type="NCBI Taxonomy" id="449393"/>
    <lineage>
        <taxon>unclassified sequences</taxon>
        <taxon>metagenomes</taxon>
        <taxon>ecological metagenomes</taxon>
    </lineage>
</organism>
<evidence type="ECO:0000313" key="11">
    <source>
        <dbReference type="EMBL" id="CAB4970349.1"/>
    </source>
</evidence>
<dbReference type="SMART" id="SM00359">
    <property type="entry name" value="PUA"/>
    <property type="match status" value="1"/>
</dbReference>
<accession>A0A6J6SJI0</accession>
<keyword evidence="6" id="KW-0418">Kinase</keyword>
<dbReference type="InterPro" id="IPR041739">
    <property type="entry name" value="G5K_ProB"/>
</dbReference>
<dbReference type="PANTHER" id="PTHR43654">
    <property type="entry name" value="GLUTAMATE 5-KINASE"/>
    <property type="match status" value="1"/>
</dbReference>
<keyword evidence="1" id="KW-0963">Cytoplasm</keyword>
<dbReference type="Gene3D" id="3.40.1160.10">
    <property type="entry name" value="Acetylglutamate kinase-like"/>
    <property type="match status" value="1"/>
</dbReference>
<dbReference type="HAMAP" id="MF_00456">
    <property type="entry name" value="ProB"/>
    <property type="match status" value="1"/>
</dbReference>
<gene>
    <name evidence="9" type="ORF">UFOPK2683_01508</name>
    <name evidence="10" type="ORF">UFOPK3605_00590</name>
    <name evidence="11" type="ORF">UFOPK3897_00368</name>
    <name evidence="12" type="ORF">UFOPK4121_00550</name>
</gene>
<evidence type="ECO:0000256" key="6">
    <source>
        <dbReference type="ARBA" id="ARBA00022777"/>
    </source>
</evidence>
<dbReference type="Gene3D" id="2.30.130.10">
    <property type="entry name" value="PUA domain"/>
    <property type="match status" value="1"/>
</dbReference>
<dbReference type="Pfam" id="PF00696">
    <property type="entry name" value="AA_kinase"/>
    <property type="match status" value="1"/>
</dbReference>
<protein>
    <submittedName>
        <fullName evidence="9">Unannotated protein</fullName>
    </submittedName>
</protein>
<dbReference type="InterPro" id="IPR011529">
    <property type="entry name" value="Glu_5kinase"/>
</dbReference>
<proteinExistence type="inferred from homology"/>
<dbReference type="GO" id="GO:0005829">
    <property type="term" value="C:cytosol"/>
    <property type="evidence" value="ECO:0007669"/>
    <property type="project" value="TreeGrafter"/>
</dbReference>
<keyword evidence="4" id="KW-0808">Transferase</keyword>
<dbReference type="InterPro" id="IPR036393">
    <property type="entry name" value="AceGlu_kinase-like_sf"/>
</dbReference>
<dbReference type="CDD" id="cd21157">
    <property type="entry name" value="PUA_G5K"/>
    <property type="match status" value="1"/>
</dbReference>
<dbReference type="InterPro" id="IPR036974">
    <property type="entry name" value="PUA_sf"/>
</dbReference>
<dbReference type="GO" id="GO:0005524">
    <property type="term" value="F:ATP binding"/>
    <property type="evidence" value="ECO:0007669"/>
    <property type="project" value="UniProtKB-KW"/>
</dbReference>
<evidence type="ECO:0000313" key="12">
    <source>
        <dbReference type="EMBL" id="CAB5019296.1"/>
    </source>
</evidence>
<dbReference type="PRINTS" id="PR00474">
    <property type="entry name" value="GLU5KINASE"/>
</dbReference>
<dbReference type="AlphaFoldDB" id="A0A6J6SJI0"/>
<dbReference type="FunFam" id="3.40.1160.10:FF:000018">
    <property type="entry name" value="Glutamate 5-kinase"/>
    <property type="match status" value="1"/>
</dbReference>
<keyword evidence="3" id="KW-0641">Proline biosynthesis</keyword>
<dbReference type="PROSITE" id="PS00902">
    <property type="entry name" value="GLUTAMATE_5_KINASE"/>
    <property type="match status" value="1"/>
</dbReference>
<name>A0A6J6SJI0_9ZZZZ</name>
<dbReference type="EMBL" id="CAFBMM010000020">
    <property type="protein sequence ID" value="CAB4902950.1"/>
    <property type="molecule type" value="Genomic_DNA"/>
</dbReference>
<evidence type="ECO:0000256" key="2">
    <source>
        <dbReference type="ARBA" id="ARBA00022605"/>
    </source>
</evidence>
<evidence type="ECO:0000256" key="3">
    <source>
        <dbReference type="ARBA" id="ARBA00022650"/>
    </source>
</evidence>
<dbReference type="InterPro" id="IPR015947">
    <property type="entry name" value="PUA-like_sf"/>
</dbReference>
<dbReference type="PIRSF" id="PIRSF000729">
    <property type="entry name" value="GK"/>
    <property type="match status" value="1"/>
</dbReference>
<keyword evidence="5" id="KW-0547">Nucleotide-binding</keyword>
<dbReference type="InterPro" id="IPR001048">
    <property type="entry name" value="Asp/Glu/Uridylate_kinase"/>
</dbReference>
<evidence type="ECO:0000259" key="8">
    <source>
        <dbReference type="SMART" id="SM00359"/>
    </source>
</evidence>
<keyword evidence="7" id="KW-0067">ATP-binding</keyword>
<dbReference type="EMBL" id="CAEZYK010000121">
    <property type="protein sequence ID" value="CAB4734707.1"/>
    <property type="molecule type" value="Genomic_DNA"/>
</dbReference>
<feature type="domain" description="PUA" evidence="8">
    <location>
        <begin position="274"/>
        <end position="357"/>
    </location>
</feature>
<evidence type="ECO:0000313" key="10">
    <source>
        <dbReference type="EMBL" id="CAB4902950.1"/>
    </source>
</evidence>
<dbReference type="InterPro" id="IPR005715">
    <property type="entry name" value="Glu_5kinase/COase_Synthase"/>
</dbReference>
<dbReference type="InterPro" id="IPR001057">
    <property type="entry name" value="Glu/AcGlu_kinase"/>
</dbReference>
<dbReference type="GO" id="GO:0004349">
    <property type="term" value="F:glutamate 5-kinase activity"/>
    <property type="evidence" value="ECO:0007669"/>
    <property type="project" value="InterPro"/>
</dbReference>
<dbReference type="Pfam" id="PF01472">
    <property type="entry name" value="PUA"/>
    <property type="match status" value="1"/>
</dbReference>
<evidence type="ECO:0000256" key="7">
    <source>
        <dbReference type="ARBA" id="ARBA00022840"/>
    </source>
</evidence>
<sequence>MAVAVVKVGTSSVTSASGEIAEASLAKLCQQLARVRADGHKVVLVCSGAIAAGMPLLGLTERPSDIGTLQALAAVGQPRLMERLSALLAAEGLIAGQVLLTPYDFGHREQYLHARETLGRLLDLGVIPIVNENDTVADDEIRYGDNDRLAALVSHLVDANVLVLLTDTDGLYTADPRLDSEASLIEEIVVVDEAHEQGAGGPGTGRGSGGMASKLAAAKMASWSGVRVVIAASDAPEVVMGAIEEKSVGTVIQPRTEKLSSRKLWIAFGRASAGQIVVDAGARTAILKSGKSLLPAGVIRVEGDFENDDAVEVVAEDGVVFAKGLVRYSSLDLTSAAGFRSEQLPDGSPIAVIHRDDLVMLAS</sequence>
<dbReference type="EMBL" id="CAFBOF010000004">
    <property type="protein sequence ID" value="CAB4970349.1"/>
    <property type="molecule type" value="Genomic_DNA"/>
</dbReference>
<dbReference type="GO" id="GO:0008652">
    <property type="term" value="P:amino acid biosynthetic process"/>
    <property type="evidence" value="ECO:0007669"/>
    <property type="project" value="UniProtKB-KW"/>
</dbReference>
<dbReference type="CDD" id="cd04242">
    <property type="entry name" value="AAK_G5K_ProB"/>
    <property type="match status" value="1"/>
</dbReference>
<evidence type="ECO:0000256" key="1">
    <source>
        <dbReference type="ARBA" id="ARBA00022490"/>
    </source>
</evidence>
<reference evidence="9" key="1">
    <citation type="submission" date="2020-05" db="EMBL/GenBank/DDBJ databases">
        <authorList>
            <person name="Chiriac C."/>
            <person name="Salcher M."/>
            <person name="Ghai R."/>
            <person name="Kavagutti S V."/>
        </authorList>
    </citation>
    <scope>NUCLEOTIDE SEQUENCE</scope>
</reference>
<dbReference type="PROSITE" id="PS50890">
    <property type="entry name" value="PUA"/>
    <property type="match status" value="1"/>
</dbReference>
<dbReference type="InterPro" id="IPR019797">
    <property type="entry name" value="Glutamate_5-kinase_CS"/>
</dbReference>
<evidence type="ECO:0000313" key="9">
    <source>
        <dbReference type="EMBL" id="CAB4734707.1"/>
    </source>
</evidence>
<dbReference type="SUPFAM" id="SSF88697">
    <property type="entry name" value="PUA domain-like"/>
    <property type="match status" value="1"/>
</dbReference>
<evidence type="ECO:0000256" key="5">
    <source>
        <dbReference type="ARBA" id="ARBA00022741"/>
    </source>
</evidence>
<dbReference type="GO" id="GO:0003723">
    <property type="term" value="F:RNA binding"/>
    <property type="evidence" value="ECO:0007669"/>
    <property type="project" value="InterPro"/>
</dbReference>
<dbReference type="InterPro" id="IPR002478">
    <property type="entry name" value="PUA"/>
</dbReference>
<dbReference type="EMBL" id="CAFBPQ010000011">
    <property type="protein sequence ID" value="CAB5019296.1"/>
    <property type="molecule type" value="Genomic_DNA"/>
</dbReference>
<evidence type="ECO:0000256" key="4">
    <source>
        <dbReference type="ARBA" id="ARBA00022679"/>
    </source>
</evidence>